<protein>
    <recommendedName>
        <fullName evidence="4">ATP-grasp domain-containing protein</fullName>
    </recommendedName>
</protein>
<dbReference type="KEGG" id="ptaw:DW352_01770"/>
<dbReference type="Proteomes" id="UP000254889">
    <property type="component" value="Chromosome"/>
</dbReference>
<feature type="transmembrane region" description="Helical" evidence="1">
    <location>
        <begin position="59"/>
        <end position="79"/>
    </location>
</feature>
<proteinExistence type="predicted"/>
<evidence type="ECO:0000313" key="2">
    <source>
        <dbReference type="EMBL" id="AXK79352.1"/>
    </source>
</evidence>
<keyword evidence="1" id="KW-0472">Membrane</keyword>
<dbReference type="Gene3D" id="3.30.470.20">
    <property type="entry name" value="ATP-grasp fold, B domain"/>
    <property type="match status" value="1"/>
</dbReference>
<evidence type="ECO:0000313" key="3">
    <source>
        <dbReference type="Proteomes" id="UP000254889"/>
    </source>
</evidence>
<keyword evidence="1" id="KW-0812">Transmembrane</keyword>
<sequence length="564" mass="62426">MLGQVLDLSGFAKVTSLLVLPFAHEDLAIVLGGYLIVNNVMPAALVTLSLYGGIVASDFALYGLGVAARYVPWLGRYAIDARVTRFSDSLKRNVFGLVAVCRVVPGIVFVAFVACGWARVPFWRFTAASLIVSALYLPLMLYLVIVFGDVLDNHVGLWAWPVLLALLAATGFARKRIFAFAEEGSSDTIDAPLPRANFGMPPLSRADRKVAPAERIPPFLFYLPLVLNWFRLGFIHRSLTLPTAANPTIFTGGMWGETKSSYFRDLAPEQWQWIADFVVVERSAAPAEADLEAAVDRLDEAGLTFPVIAKPDVGWHGHGVHCINDRSGLARYLAQFPIATPLMLQRYVPYAGEAAVLYARQPGELKGRVLSLTFRYFPHVIGDGRSTLRELISRDPRAKWKAALHLGGDPSHRGVDPRDLDRVAERGEVVRIALIGNQRAGALYRDGHHYITAALQARFDAIVAGMREFHYGRFDLRFEDVETLMRGEGFSVVEINGIGGEAIDCWDPHLSVTEVYRRLARHQRLLFSIGAGNRARGFLPTKPSEFVGSLIRQGQLIRRYPTST</sequence>
<organism evidence="2 3">
    <name type="scientific">Pseudolabrys taiwanensis</name>
    <dbReference type="NCBI Taxonomy" id="331696"/>
    <lineage>
        <taxon>Bacteria</taxon>
        <taxon>Pseudomonadati</taxon>
        <taxon>Pseudomonadota</taxon>
        <taxon>Alphaproteobacteria</taxon>
        <taxon>Hyphomicrobiales</taxon>
        <taxon>Xanthobacteraceae</taxon>
        <taxon>Pseudolabrys</taxon>
    </lineage>
</organism>
<gene>
    <name evidence="2" type="ORF">DW352_01770</name>
</gene>
<name>A0A345ZR05_9HYPH</name>
<evidence type="ECO:0008006" key="4">
    <source>
        <dbReference type="Google" id="ProtNLM"/>
    </source>
</evidence>
<evidence type="ECO:0000256" key="1">
    <source>
        <dbReference type="SAM" id="Phobius"/>
    </source>
</evidence>
<feature type="transmembrane region" description="Helical" evidence="1">
    <location>
        <begin position="94"/>
        <end position="118"/>
    </location>
</feature>
<dbReference type="RefSeq" id="WP_115687955.1">
    <property type="nucleotide sequence ID" value="NZ_CP031417.1"/>
</dbReference>
<keyword evidence="3" id="KW-1185">Reference proteome</keyword>
<feature type="transmembrane region" description="Helical" evidence="1">
    <location>
        <begin position="125"/>
        <end position="145"/>
    </location>
</feature>
<dbReference type="SUPFAM" id="SSF56059">
    <property type="entry name" value="Glutathione synthetase ATP-binding domain-like"/>
    <property type="match status" value="1"/>
</dbReference>
<dbReference type="OrthoDB" id="9775266at2"/>
<reference evidence="2 3" key="1">
    <citation type="submission" date="2018-07" db="EMBL/GenBank/DDBJ databases">
        <authorList>
            <person name="Quirk P.G."/>
            <person name="Krulwich T.A."/>
        </authorList>
    </citation>
    <scope>NUCLEOTIDE SEQUENCE [LARGE SCALE GENOMIC DNA]</scope>
    <source>
        <strain evidence="2 3">CC-BB4</strain>
    </source>
</reference>
<feature type="transmembrane region" description="Helical" evidence="1">
    <location>
        <begin position="157"/>
        <end position="173"/>
    </location>
</feature>
<keyword evidence="1" id="KW-1133">Transmembrane helix</keyword>
<dbReference type="AlphaFoldDB" id="A0A345ZR05"/>
<dbReference type="EMBL" id="CP031417">
    <property type="protein sequence ID" value="AXK79352.1"/>
    <property type="molecule type" value="Genomic_DNA"/>
</dbReference>
<accession>A0A345ZR05</accession>